<keyword evidence="3" id="KW-0067">ATP-binding</keyword>
<dbReference type="InterPro" id="IPR027417">
    <property type="entry name" value="P-loop_NTPase"/>
</dbReference>
<dbReference type="AlphaFoldDB" id="A0A5N7MJ36"/>
<dbReference type="InterPro" id="IPR041682">
    <property type="entry name" value="AAA_14"/>
</dbReference>
<accession>A0A5N7MJ36</accession>
<evidence type="ECO:0000259" key="2">
    <source>
        <dbReference type="Pfam" id="PF13635"/>
    </source>
</evidence>
<gene>
    <name evidence="3" type="ORF">FS320_17990</name>
</gene>
<evidence type="ECO:0000259" key="1">
    <source>
        <dbReference type="Pfam" id="PF13173"/>
    </source>
</evidence>
<feature type="domain" description="AAA" evidence="1">
    <location>
        <begin position="28"/>
        <end position="125"/>
    </location>
</feature>
<keyword evidence="4" id="KW-1185">Reference proteome</keyword>
<reference evidence="3 4" key="1">
    <citation type="journal article" date="2019" name="Syst. Appl. Microbiol.">
        <title>Microvirga tunisiensis sp. nov., a root nodule symbiotic bacterium isolated from Lupinus micranthus and L. luteus grown in Northern Tunisia.</title>
        <authorList>
            <person name="Msaddak A."/>
            <person name="Rejili M."/>
            <person name="Duran D."/>
            <person name="Mars M."/>
            <person name="Palacios J.M."/>
            <person name="Ruiz-Argueso T."/>
            <person name="Rey L."/>
            <person name="Imperial J."/>
        </authorList>
    </citation>
    <scope>NUCLEOTIDE SEQUENCE [LARGE SCALE GENOMIC DNA]</scope>
    <source>
        <strain evidence="3 4">Lmie10</strain>
    </source>
</reference>
<keyword evidence="3" id="KW-0547">Nucleotide-binding</keyword>
<dbReference type="PANTHER" id="PTHR43566:SF2">
    <property type="entry name" value="DUF4143 DOMAIN-CONTAINING PROTEIN"/>
    <property type="match status" value="1"/>
</dbReference>
<name>A0A5N7MJ36_9HYPH</name>
<dbReference type="SUPFAM" id="SSF52540">
    <property type="entry name" value="P-loop containing nucleoside triphosphate hydrolases"/>
    <property type="match status" value="1"/>
</dbReference>
<dbReference type="Pfam" id="PF13173">
    <property type="entry name" value="AAA_14"/>
    <property type="match status" value="1"/>
</dbReference>
<dbReference type="Pfam" id="PF13635">
    <property type="entry name" value="DUF4143"/>
    <property type="match status" value="1"/>
</dbReference>
<proteinExistence type="predicted"/>
<dbReference type="EMBL" id="VOSK01000070">
    <property type="protein sequence ID" value="MPR27055.1"/>
    <property type="molecule type" value="Genomic_DNA"/>
</dbReference>
<dbReference type="InterPro" id="IPR025420">
    <property type="entry name" value="DUF4143"/>
</dbReference>
<sequence length="377" mass="42013">MLRHVSHLGYTRQPSSAASCIRWVSIGQQRSSIYLDLESDADRAKLAEPELYLSQHSDKLVILDEVHRMPNLFQNLRGLIDRGRRNGRRAGHFLLLGSASIELLKQSGETLAGRIAYLEMRPIDGLEISPEDIDPLWVRGGFPDSFLAASDGASQRWRQDFIRTYLERDIPLLGPRIPAETLRRFWTMLAHHQSGLLNAAEFARALGVDGKTVASYLDLLVDLLLVRRLEPWHANVGKRLVKSPRVYVRDSGIAHALLGLTTLDNVLGHPVAGASWEGFVIETLIAAAPQHTQSNFYRTAAGAEIDLLLTPPGRRSWAIEIKRSLAPKVEKGFYLACEDIAPERRIVVYPGQESFPLRDNVEVMPLASVGKALLDLA</sequence>
<comment type="caution">
    <text evidence="3">The sequence shown here is derived from an EMBL/GenBank/DDBJ whole genome shotgun (WGS) entry which is preliminary data.</text>
</comment>
<dbReference type="Proteomes" id="UP000403266">
    <property type="component" value="Unassembled WGS sequence"/>
</dbReference>
<evidence type="ECO:0000313" key="4">
    <source>
        <dbReference type="Proteomes" id="UP000403266"/>
    </source>
</evidence>
<dbReference type="GO" id="GO:0005524">
    <property type="term" value="F:ATP binding"/>
    <property type="evidence" value="ECO:0007669"/>
    <property type="project" value="UniProtKB-KW"/>
</dbReference>
<dbReference type="PANTHER" id="PTHR43566">
    <property type="entry name" value="CONSERVED PROTEIN"/>
    <property type="match status" value="1"/>
</dbReference>
<feature type="domain" description="DUF4143" evidence="2">
    <location>
        <begin position="167"/>
        <end position="324"/>
    </location>
</feature>
<evidence type="ECO:0000313" key="3">
    <source>
        <dbReference type="EMBL" id="MPR27055.1"/>
    </source>
</evidence>
<organism evidence="3 4">
    <name type="scientific">Microvirga tunisiensis</name>
    <dbReference type="NCBI Taxonomy" id="2108360"/>
    <lineage>
        <taxon>Bacteria</taxon>
        <taxon>Pseudomonadati</taxon>
        <taxon>Pseudomonadota</taxon>
        <taxon>Alphaproteobacteria</taxon>
        <taxon>Hyphomicrobiales</taxon>
        <taxon>Methylobacteriaceae</taxon>
        <taxon>Microvirga</taxon>
    </lineage>
</organism>
<protein>
    <submittedName>
        <fullName evidence="3">ATP-binding protein</fullName>
    </submittedName>
</protein>